<dbReference type="EMBL" id="JACEON010000013">
    <property type="protein sequence ID" value="MBA4612779.1"/>
    <property type="molecule type" value="Genomic_DNA"/>
</dbReference>
<reference evidence="2 3" key="2">
    <citation type="submission" date="2020-08" db="EMBL/GenBank/DDBJ databases">
        <title>Stappia taiwanensis sp. nov., isolated from a coastal thermal spring.</title>
        <authorList>
            <person name="Kampfer P."/>
        </authorList>
    </citation>
    <scope>NUCLEOTIDE SEQUENCE [LARGE SCALE GENOMIC DNA]</scope>
    <source>
        <strain evidence="2 3">DSM 23284</strain>
    </source>
</reference>
<dbReference type="AlphaFoldDB" id="A0A838XNC7"/>
<feature type="region of interest" description="Disordered" evidence="1">
    <location>
        <begin position="1"/>
        <end position="54"/>
    </location>
</feature>
<proteinExistence type="predicted"/>
<dbReference type="Gene3D" id="3.40.190.10">
    <property type="entry name" value="Periplasmic binding protein-like II"/>
    <property type="match status" value="2"/>
</dbReference>
<dbReference type="Proteomes" id="UP000559404">
    <property type="component" value="Unassembled WGS sequence"/>
</dbReference>
<feature type="compositionally biased region" description="Acidic residues" evidence="1">
    <location>
        <begin position="21"/>
        <end position="39"/>
    </location>
</feature>
<protein>
    <submittedName>
        <fullName evidence="2">Phosphate/phosphite/phosphonate ABC transporter substrate-binding protein</fullName>
    </submittedName>
</protein>
<evidence type="ECO:0000256" key="1">
    <source>
        <dbReference type="SAM" id="MobiDB-lite"/>
    </source>
</evidence>
<evidence type="ECO:0000313" key="2">
    <source>
        <dbReference type="EMBL" id="MBA4612779.1"/>
    </source>
</evidence>
<comment type="caution">
    <text evidence="2">The sequence shown here is derived from an EMBL/GenBank/DDBJ whole genome shotgun (WGS) entry which is preliminary data.</text>
</comment>
<gene>
    <name evidence="2" type="ORF">H1W37_14025</name>
</gene>
<dbReference type="RefSeq" id="WP_181760971.1">
    <property type="nucleotide sequence ID" value="NZ_BMCR01000003.1"/>
</dbReference>
<reference evidence="2 3" key="1">
    <citation type="submission" date="2020-07" db="EMBL/GenBank/DDBJ databases">
        <authorList>
            <person name="Li M."/>
        </authorList>
    </citation>
    <scope>NUCLEOTIDE SEQUENCE [LARGE SCALE GENOMIC DNA]</scope>
    <source>
        <strain evidence="2 3">DSM 23284</strain>
    </source>
</reference>
<organism evidence="2 3">
    <name type="scientific">Stappia taiwanensis</name>
    <dbReference type="NCBI Taxonomy" id="992267"/>
    <lineage>
        <taxon>Bacteria</taxon>
        <taxon>Pseudomonadati</taxon>
        <taxon>Pseudomonadota</taxon>
        <taxon>Alphaproteobacteria</taxon>
        <taxon>Hyphomicrobiales</taxon>
        <taxon>Stappiaceae</taxon>
        <taxon>Stappia</taxon>
    </lineage>
</organism>
<dbReference type="Pfam" id="PF12974">
    <property type="entry name" value="Phosphonate-bd"/>
    <property type="match status" value="1"/>
</dbReference>
<keyword evidence="3" id="KW-1185">Reference proteome</keyword>
<dbReference type="PANTHER" id="PTHR35841:SF1">
    <property type="entry name" value="PHOSPHONATES-BINDING PERIPLASMIC PROTEIN"/>
    <property type="match status" value="1"/>
</dbReference>
<sequence length="342" mass="35443">MPPQEDAVEELAPPALYLPWPEEELAEGGGEGDADDPDAAPDATPDGASGEDRTFDPELTALLPVLRVGLVLEPSAGEFSVAEPFRAALEAGLRIPVMLIAYRDLPHLQRAIIRGAVDYAPLSASAYADAWRRCACLEPLVAPRGEDGATGWQAVALVAADARYRALSDLAGKRLATSGPGSTAGYRVPLAALREQGHDPETYFAKATAHDGPVAAALAVLAGKADVAFGWRPLGGGDPPTRGTLQDVAKERGGASGLRVVWSSAPIGNAPHTIRLGVPAAVRERIVEVLLAPPTPGEAAPLAISPQGFVPVAQADYAPVLATYPQGGDGTGRLRPLRPISP</sequence>
<dbReference type="SUPFAM" id="SSF53850">
    <property type="entry name" value="Periplasmic binding protein-like II"/>
    <property type="match status" value="1"/>
</dbReference>
<evidence type="ECO:0000313" key="3">
    <source>
        <dbReference type="Proteomes" id="UP000559404"/>
    </source>
</evidence>
<name>A0A838XNC7_9HYPH</name>
<accession>A0A838XNC7</accession>
<dbReference type="PANTHER" id="PTHR35841">
    <property type="entry name" value="PHOSPHONATES-BINDING PERIPLASMIC PROTEIN"/>
    <property type="match status" value="1"/>
</dbReference>